<gene>
    <name evidence="2" type="ORF">AB2B41_05045</name>
</gene>
<evidence type="ECO:0000256" key="1">
    <source>
        <dbReference type="SAM" id="MobiDB-lite"/>
    </source>
</evidence>
<feature type="region of interest" description="Disordered" evidence="1">
    <location>
        <begin position="281"/>
        <end position="300"/>
    </location>
</feature>
<name>A0ABV3RJB3_9RHOB</name>
<proteinExistence type="predicted"/>
<reference evidence="2 3" key="1">
    <citation type="submission" date="2024-07" db="EMBL/GenBank/DDBJ databases">
        <title>Marimonas sp.nov., isolated from tidal-flat sediment.</title>
        <authorList>
            <person name="Jayan J.N."/>
            <person name="Lee S.S."/>
        </authorList>
    </citation>
    <scope>NUCLEOTIDE SEQUENCE [LARGE SCALE GENOMIC DNA]</scope>
    <source>
        <strain evidence="2 3">MJW-29</strain>
    </source>
</reference>
<dbReference type="Proteomes" id="UP001556098">
    <property type="component" value="Unassembled WGS sequence"/>
</dbReference>
<dbReference type="EMBL" id="JBFNXX010000003">
    <property type="protein sequence ID" value="MEW9918956.1"/>
    <property type="molecule type" value="Genomic_DNA"/>
</dbReference>
<dbReference type="RefSeq" id="WP_367876658.1">
    <property type="nucleotide sequence ID" value="NZ_JBFNXX010000003.1"/>
</dbReference>
<protein>
    <recommendedName>
        <fullName evidence="4">Cellulose-binding protein</fullName>
    </recommendedName>
</protein>
<organism evidence="2 3">
    <name type="scientific">Sulfitobacter sediminis</name>
    <dbReference type="NCBI Taxonomy" id="3234186"/>
    <lineage>
        <taxon>Bacteria</taxon>
        <taxon>Pseudomonadati</taxon>
        <taxon>Pseudomonadota</taxon>
        <taxon>Alphaproteobacteria</taxon>
        <taxon>Rhodobacterales</taxon>
        <taxon>Roseobacteraceae</taxon>
        <taxon>Sulfitobacter</taxon>
    </lineage>
</organism>
<comment type="caution">
    <text evidence="2">The sequence shown here is derived from an EMBL/GenBank/DDBJ whole genome shotgun (WGS) entry which is preliminary data.</text>
</comment>
<dbReference type="InterPro" id="IPR036514">
    <property type="entry name" value="SGNH_hydro_sf"/>
</dbReference>
<evidence type="ECO:0000313" key="3">
    <source>
        <dbReference type="Proteomes" id="UP001556098"/>
    </source>
</evidence>
<evidence type="ECO:0008006" key="4">
    <source>
        <dbReference type="Google" id="ProtNLM"/>
    </source>
</evidence>
<dbReference type="Gene3D" id="3.40.50.1110">
    <property type="entry name" value="SGNH hydrolase"/>
    <property type="match status" value="1"/>
</dbReference>
<sequence>MSGLGAVFSVLMVGHSLFGTTGPTMLEQALQAGTAGARVEAQIINGAPLKYNWENSASAQGVDARAVLPRGGVTDLILTEAIPLANHVQWSQSGDYARAFAELAEAGNAETRIFVQETWHSLKSGTGAAIEYDAQAHIPWRERLDLDLPVWEGIVAEAARGLEAEVRLIPAGQAMALLHDRVAADRIAGLADISALFDDDIHLNDTGHYFVAMVQYAALNGESPVGLPRAFKDRYGKPFDTPDAALAQALQQVAWEAVQTYTASSANVTQVPQPTLAETAPIAPRAPPATPIPDRTEQPEGAVEGTNAVAIGLAAVTDWSTQVPFLDLMKTARPWIGHRPGQWGGMEVGELREGGFLDAEGWPVEMPRSLGSIGTVILTDMPEQAVSLAGRYILRYEGKGIVEVLGRATNLRYAANQVSFDYTPGPGSVEIRIQRINRTDPPRNITVVKEDHLRLFYGGARFNPAWTDRIAGFDALRFMDWMETNNSHLSDWADRPETADVTYAGGVPLEVMIDLANTVESDVWFNIPHLATDDFVRRFAEMVRDRLDPQLTVYVEFSNEVWNWQFEQARWADTRAQARWGQADKWMQFYGLRAAEVARIWSDVFAGAPEGRLINVISSQTGWLGLETEVLEAPLAVAEGLPAPANAFDAYAITGYFGGVLGLEENASMVKGWIAESATAAEARAKDEGLSGDAADDFVKKHRYDLANALAGRELTDGAISGKVADTLADLIGRVWPHHAAVARANGLDLIMYEGGSHATGIGPMVEDGQITEFLQQFNYSAEMGVLYETLLQGWKAVGGQLFNAYSDVYAPTKWGSWGALRHLDDTNPRWDALVAFR</sequence>
<evidence type="ECO:0000313" key="2">
    <source>
        <dbReference type="EMBL" id="MEW9918956.1"/>
    </source>
</evidence>
<keyword evidence="3" id="KW-1185">Reference proteome</keyword>
<accession>A0ABV3RJB3</accession>